<dbReference type="Proteomes" id="UP001310022">
    <property type="component" value="Unassembled WGS sequence"/>
</dbReference>
<dbReference type="PROSITE" id="PS51707">
    <property type="entry name" value="CYTH"/>
    <property type="match status" value="1"/>
</dbReference>
<dbReference type="AlphaFoldDB" id="A0AAN4VWG0"/>
<dbReference type="Gene3D" id="2.40.320.10">
    <property type="entry name" value="Hypothetical Protein Pfu-838710-001"/>
    <property type="match status" value="1"/>
</dbReference>
<accession>A0AAN4VWG0</accession>
<gene>
    <name evidence="3" type="ORF">PEDI_05970</name>
</gene>
<evidence type="ECO:0000313" key="4">
    <source>
        <dbReference type="Proteomes" id="UP001310022"/>
    </source>
</evidence>
<dbReference type="RefSeq" id="WP_053403930.1">
    <property type="nucleotide sequence ID" value="NZ_BQKE01000001.1"/>
</dbReference>
<name>A0AAN4VWG0_9BACT</name>
<reference evidence="3 4" key="1">
    <citation type="submission" date="2021-12" db="EMBL/GenBank/DDBJ databases">
        <title>Genome sequencing of bacteria with rrn-lacking chromosome and rrn-plasmid.</title>
        <authorList>
            <person name="Anda M."/>
            <person name="Iwasaki W."/>
        </authorList>
    </citation>
    <scope>NUCLEOTIDE SEQUENCE [LARGE SCALE GENOMIC DNA]</scope>
    <source>
        <strain evidence="3 4">NBRC 15940</strain>
    </source>
</reference>
<evidence type="ECO:0000256" key="1">
    <source>
        <dbReference type="PIRSR" id="PIRSR016487-1"/>
    </source>
</evidence>
<organism evidence="3 4">
    <name type="scientific">Persicobacter diffluens</name>
    <dbReference type="NCBI Taxonomy" id="981"/>
    <lineage>
        <taxon>Bacteria</taxon>
        <taxon>Pseudomonadati</taxon>
        <taxon>Bacteroidota</taxon>
        <taxon>Cytophagia</taxon>
        <taxon>Cytophagales</taxon>
        <taxon>Persicobacteraceae</taxon>
        <taxon>Persicobacter</taxon>
    </lineage>
</organism>
<dbReference type="PANTHER" id="PTHR40114:SF1">
    <property type="entry name" value="SLR0698 PROTEIN"/>
    <property type="match status" value="1"/>
</dbReference>
<dbReference type="InterPro" id="IPR033469">
    <property type="entry name" value="CYTH-like_dom_sf"/>
</dbReference>
<feature type="domain" description="CYTH" evidence="2">
    <location>
        <begin position="2"/>
        <end position="148"/>
    </location>
</feature>
<dbReference type="PANTHER" id="PTHR40114">
    <property type="entry name" value="SLR0698 PROTEIN"/>
    <property type="match status" value="1"/>
</dbReference>
<dbReference type="InterPro" id="IPR012042">
    <property type="entry name" value="NeuTTM/CthTTM-like"/>
</dbReference>
<evidence type="ECO:0000313" key="3">
    <source>
        <dbReference type="EMBL" id="GJM60045.1"/>
    </source>
</evidence>
<proteinExistence type="predicted"/>
<dbReference type="CDD" id="cd07891">
    <property type="entry name" value="CYTH-like_CthTTM-like_1"/>
    <property type="match status" value="1"/>
</dbReference>
<evidence type="ECO:0000259" key="2">
    <source>
        <dbReference type="PROSITE" id="PS51707"/>
    </source>
</evidence>
<keyword evidence="4" id="KW-1185">Reference proteome</keyword>
<dbReference type="EMBL" id="BQKE01000001">
    <property type="protein sequence ID" value="GJM60045.1"/>
    <property type="molecule type" value="Genomic_DNA"/>
</dbReference>
<dbReference type="Pfam" id="PF01928">
    <property type="entry name" value="CYTH"/>
    <property type="match status" value="1"/>
</dbReference>
<comment type="caution">
    <text evidence="3">The sequence shown here is derived from an EMBL/GenBank/DDBJ whole genome shotgun (WGS) entry which is preliminary data.</text>
</comment>
<dbReference type="InterPro" id="IPR023577">
    <property type="entry name" value="CYTH_domain"/>
</dbReference>
<dbReference type="SMART" id="SM01118">
    <property type="entry name" value="CYTH"/>
    <property type="match status" value="1"/>
</dbReference>
<protein>
    <submittedName>
        <fullName evidence="3">CYTH domain-containing protein</fullName>
    </submittedName>
</protein>
<dbReference type="PIRSF" id="PIRSF016487">
    <property type="entry name" value="CYTH_UCP016487"/>
    <property type="match status" value="1"/>
</dbReference>
<dbReference type="SUPFAM" id="SSF55154">
    <property type="entry name" value="CYTH-like phosphatases"/>
    <property type="match status" value="1"/>
</dbReference>
<sequence>MAKEIERKFLVSSDAYKSLASGTYFHQGYLNADKDRTVRVRIAGDDAFLTIKGITEGATRSEFEYDIPMDEAEEMLNELCIRPTIEKHRYVIPWAGFIWEIDEFHGENQGLVIAEIELPSEDTEFEKPDWIAEEVTEDPKFYNASLVNYPFKDWPEAEQKKVIQE</sequence>
<feature type="active site" description="Proton acceptor" evidence="1">
    <location>
        <position position="29"/>
    </location>
</feature>